<dbReference type="Pfam" id="PF00024">
    <property type="entry name" value="PAN_1"/>
    <property type="match status" value="1"/>
</dbReference>
<keyword evidence="4" id="KW-1185">Reference proteome</keyword>
<accession>A0A8B7NXF5</accession>
<feature type="compositionally biased region" description="Polar residues" evidence="1">
    <location>
        <begin position="222"/>
        <end position="234"/>
    </location>
</feature>
<evidence type="ECO:0000313" key="4">
    <source>
        <dbReference type="Proteomes" id="UP000694843"/>
    </source>
</evidence>
<protein>
    <submittedName>
        <fullName evidence="5">Uncharacterized protein LOC108674926 isoform X1</fullName>
    </submittedName>
</protein>
<dbReference type="RefSeq" id="XP_018018400.1">
    <property type="nucleotide sequence ID" value="XM_018162911.2"/>
</dbReference>
<evidence type="ECO:0000313" key="5">
    <source>
        <dbReference type="RefSeq" id="XP_018018400.1"/>
    </source>
</evidence>
<feature type="domain" description="Apple" evidence="3">
    <location>
        <begin position="338"/>
        <end position="396"/>
    </location>
</feature>
<dbReference type="GeneID" id="108674926"/>
<feature type="region of interest" description="Disordered" evidence="1">
    <location>
        <begin position="213"/>
        <end position="234"/>
    </location>
</feature>
<evidence type="ECO:0000256" key="1">
    <source>
        <dbReference type="SAM" id="MobiDB-lite"/>
    </source>
</evidence>
<feature type="transmembrane region" description="Helical" evidence="2">
    <location>
        <begin position="281"/>
        <end position="307"/>
    </location>
</feature>
<gene>
    <name evidence="5" type="primary">LOC108674926</name>
</gene>
<dbReference type="Proteomes" id="UP000694843">
    <property type="component" value="Unplaced"/>
</dbReference>
<dbReference type="KEGG" id="hazt:108674926"/>
<name>A0A8B7NXF5_HYAAZ</name>
<keyword evidence="2" id="KW-1133">Transmembrane helix</keyword>
<keyword evidence="2" id="KW-0812">Transmembrane</keyword>
<evidence type="ECO:0000259" key="3">
    <source>
        <dbReference type="Pfam" id="PF00024"/>
    </source>
</evidence>
<organism evidence="4 5">
    <name type="scientific">Hyalella azteca</name>
    <name type="common">Amphipod</name>
    <dbReference type="NCBI Taxonomy" id="294128"/>
    <lineage>
        <taxon>Eukaryota</taxon>
        <taxon>Metazoa</taxon>
        <taxon>Ecdysozoa</taxon>
        <taxon>Arthropoda</taxon>
        <taxon>Crustacea</taxon>
        <taxon>Multicrustacea</taxon>
        <taxon>Malacostraca</taxon>
        <taxon>Eumalacostraca</taxon>
        <taxon>Peracarida</taxon>
        <taxon>Amphipoda</taxon>
        <taxon>Senticaudata</taxon>
        <taxon>Talitrida</taxon>
        <taxon>Talitroidea</taxon>
        <taxon>Hyalellidae</taxon>
        <taxon>Hyalella</taxon>
    </lineage>
</organism>
<dbReference type="AlphaFoldDB" id="A0A8B7NXF5"/>
<dbReference type="InterPro" id="IPR003609">
    <property type="entry name" value="Pan_app"/>
</dbReference>
<proteinExistence type="predicted"/>
<reference evidence="5" key="1">
    <citation type="submission" date="2025-08" db="UniProtKB">
        <authorList>
            <consortium name="RefSeq"/>
        </authorList>
    </citation>
    <scope>IDENTIFICATION</scope>
    <source>
        <tissue evidence="5">Whole organism</tissue>
    </source>
</reference>
<keyword evidence="2" id="KW-0472">Membrane</keyword>
<feature type="region of interest" description="Disordered" evidence="1">
    <location>
        <begin position="75"/>
        <end position="166"/>
    </location>
</feature>
<sequence>MSRYDDENYSPGDYESFVDQGDNVDLEETGNDTWYFNIGFALLNFFGFVLKNAQFMITKAHHFITAPFVTVMRENRSHQPRGRPRRSQNLQRPLHEDPLLQQQPRLREDQQPRLREEQQPRLREEQQPRLREEQQPRLREEQQPRLQRHPLESHHKKLNPTNQKRKQELKEYTNNHFSDKNPEYNQNYVHDKSERRDSFSAFNTEIPAQCKTDVRNGPVGEFQSSSNVMPTRTSSDSLNFRSSVSFNNEERNWSRKTYYAYIMKITFLETMEELWRKVGHMVTCIVVVSACIAIIGIIAMMICVMWTTTIYRAADTNFHVREGIRPKGYVATSWSTRALRRHYCMNECSNNPHCMAGTYLHNRTRDSNCNLYSYQNRDRLMTTTTIPDQKSIIFFKKSIFLMGEENPKDLLLYFTPSRPHLYTSVELVCDKRDRLYHPALSLPGTAVHSWVRTNIKKINSGNPITTSWVGVFYYVVRPLTHNNVYDDGHVSKIGSYANKTSVKAKLVYDDGRRVNFVNMNSKQRGFVLCQADPFVTKIDKFLLDSFHKA</sequence>
<evidence type="ECO:0000256" key="2">
    <source>
        <dbReference type="SAM" id="Phobius"/>
    </source>
</evidence>
<feature type="transmembrane region" description="Helical" evidence="2">
    <location>
        <begin position="34"/>
        <end position="50"/>
    </location>
</feature>
<feature type="compositionally biased region" description="Basic and acidic residues" evidence="1">
    <location>
        <begin position="105"/>
        <end position="153"/>
    </location>
</feature>